<evidence type="ECO:0000313" key="1">
    <source>
        <dbReference type="EMBL" id="TKZ22878.1"/>
    </source>
</evidence>
<sequence length="138" mass="15417">MTIENEFKQTIIEVGDWNSSKYPNIKFSTATANGNTITVDATGIDNDTSDDYVPKEVSKIDFGSNGLLGRLKAHMTSKNVPYYKDLTYIKNEKSGDNEAFYYNLVVNDAYELANTEVVIVINNLKHVTGSSYAISWID</sequence>
<reference evidence="1 2" key="1">
    <citation type="journal article" date="2019" name="Anaerobe">
        <title>Brachyspira catarrhinii sp. nov., an anaerobic intestinal spirochaete isolated from vervet monkeys may have been misidentified as Brachyspira aalborgi in previous studies.</title>
        <authorList>
            <person name="Phillips N.D."/>
            <person name="La T."/>
            <person name="Hampson D.J."/>
        </authorList>
    </citation>
    <scope>NUCLEOTIDE SEQUENCE [LARGE SCALE GENOMIC DNA]</scope>
    <source>
        <strain evidence="1 2">Z12</strain>
    </source>
</reference>
<name>A0ABY2TM08_9SPIR</name>
<protein>
    <submittedName>
        <fullName evidence="1">Uncharacterized protein</fullName>
    </submittedName>
</protein>
<dbReference type="EMBL" id="SJDU01000716">
    <property type="protein sequence ID" value="TKZ22878.1"/>
    <property type="molecule type" value="Genomic_DNA"/>
</dbReference>
<comment type="caution">
    <text evidence="1">The sequence shown here is derived from an EMBL/GenBank/DDBJ whole genome shotgun (WGS) entry which is preliminary data.</text>
</comment>
<dbReference type="Proteomes" id="UP000310168">
    <property type="component" value="Unassembled WGS sequence"/>
</dbReference>
<proteinExistence type="predicted"/>
<keyword evidence="2" id="KW-1185">Reference proteome</keyword>
<organism evidence="1 2">
    <name type="scientific">Brachyspira catarrhinii</name>
    <dbReference type="NCBI Taxonomy" id="2528966"/>
    <lineage>
        <taxon>Bacteria</taxon>
        <taxon>Pseudomonadati</taxon>
        <taxon>Spirochaetota</taxon>
        <taxon>Spirochaetia</taxon>
        <taxon>Brachyspirales</taxon>
        <taxon>Brachyspiraceae</taxon>
        <taxon>Brachyspira</taxon>
    </lineage>
</organism>
<accession>A0ABY2TM08</accession>
<evidence type="ECO:0000313" key="2">
    <source>
        <dbReference type="Proteomes" id="UP000310168"/>
    </source>
</evidence>
<gene>
    <name evidence="1" type="ORF">EZH24_13165</name>
</gene>